<proteinExistence type="predicted"/>
<keyword evidence="4" id="KW-1185">Reference proteome</keyword>
<evidence type="ECO:0000313" key="3">
    <source>
        <dbReference type="EMBL" id="MCR2803425.1"/>
    </source>
</evidence>
<dbReference type="Proteomes" id="UP001141950">
    <property type="component" value="Unassembled WGS sequence"/>
</dbReference>
<reference evidence="3" key="1">
    <citation type="submission" date="2022-08" db="EMBL/GenBank/DDBJ databases">
        <title>The genomic sequence of strain Paenibacillus sp. SCIV0701.</title>
        <authorList>
            <person name="Zhao H."/>
        </authorList>
    </citation>
    <scope>NUCLEOTIDE SEQUENCE</scope>
    <source>
        <strain evidence="3">SCIV0701</strain>
    </source>
</reference>
<dbReference type="InterPro" id="IPR049237">
    <property type="entry name" value="DUF2264_C"/>
</dbReference>
<gene>
    <name evidence="3" type="ORF">NQZ67_05955</name>
</gene>
<sequence length="612" mass="69020">MIREELRSNPLRTKQDLANALDQLVRPLIPHYSEGRGRLRLGAAGASYSHAKAETEGFSRVLWGLVPLLAGGGDSELRLFAIDGFRHGANPEHEDYWGEVADYDQLLVEMAAFGFALTLAADQLWEPLAAEEKRRLYEWLKPINDREAWDCNWLFFQVMVSLGFKKAGLPYDRERMERNLERIERFYMEDGWYQDGIDAHCDYYGPFALHFYGLIYAVEMEREDPERSARYKERAALFARDFLYWFAEDGAALPYGRSMAYRFSQSAFWGALVYAGVEALPLGVMKGLLLRNMRWWLAQPIFHGDGTLSIGYAYPNLVMAENYNAPGSPYWALKSFLPLALADDHPFWLAEEEPLPKLDAIRAMASPRMLLHRSGNHVAAFNAGCRTSNEHTHVAPKYEKFVYSTAFGFSVPRAEWGLAQGAYDSMLALSEEGDNLYRVKRRIEEHAIKDGVLFMRWLPWPDVEVRTWLAAGLPWHVRVHRIESKRRLDAADGGFAAGIDRAWQTEHQDGRAAAVTETGISGVVSLHGWSGSKLVLPNANTNLLHPRTILPTLTASLAPGVTWLVSAVYGEPAARSLADGGWSSPPRAEWRDGELIVRDGGVVLLQLQADSR</sequence>
<comment type="caution">
    <text evidence="3">The sequence shown here is derived from an EMBL/GenBank/DDBJ whole genome shotgun (WGS) entry which is preliminary data.</text>
</comment>
<protein>
    <submittedName>
        <fullName evidence="3">DUF2264 domain-containing protein</fullName>
    </submittedName>
</protein>
<name>A0A9X2MN92_9BACL</name>
<dbReference type="InterPro" id="IPR049349">
    <property type="entry name" value="DUF2264_N"/>
</dbReference>
<dbReference type="PANTHER" id="PTHR35339">
    <property type="entry name" value="LINALOOL DEHYDRATASE_ISOMERASE DOMAIN-CONTAINING PROTEIN"/>
    <property type="match status" value="1"/>
</dbReference>
<dbReference type="EMBL" id="JANIPJ010000003">
    <property type="protein sequence ID" value="MCR2803425.1"/>
    <property type="molecule type" value="Genomic_DNA"/>
</dbReference>
<feature type="domain" description="DUF2264" evidence="2">
    <location>
        <begin position="361"/>
        <end position="583"/>
    </location>
</feature>
<evidence type="ECO:0000259" key="1">
    <source>
        <dbReference type="Pfam" id="PF10022"/>
    </source>
</evidence>
<accession>A0A9X2MN92</accession>
<organism evidence="3 4">
    <name type="scientific">Paenibacillus soyae</name>
    <dbReference type="NCBI Taxonomy" id="2969249"/>
    <lineage>
        <taxon>Bacteria</taxon>
        <taxon>Bacillati</taxon>
        <taxon>Bacillota</taxon>
        <taxon>Bacilli</taxon>
        <taxon>Bacillales</taxon>
        <taxon>Paenibacillaceae</taxon>
        <taxon>Paenibacillus</taxon>
    </lineage>
</organism>
<dbReference type="PANTHER" id="PTHR35339:SF4">
    <property type="entry name" value="LINALOOL DEHYDRATASE_ISOMERASE DOMAIN-CONTAINING PROTEIN"/>
    <property type="match status" value="1"/>
</dbReference>
<dbReference type="RefSeq" id="WP_257443680.1">
    <property type="nucleotide sequence ID" value="NZ_JANIPJ010000003.1"/>
</dbReference>
<evidence type="ECO:0000313" key="4">
    <source>
        <dbReference type="Proteomes" id="UP001141950"/>
    </source>
</evidence>
<dbReference type="Pfam" id="PF10022">
    <property type="entry name" value="DUF2264"/>
    <property type="match status" value="1"/>
</dbReference>
<feature type="domain" description="DUF2264" evidence="1">
    <location>
        <begin position="13"/>
        <end position="355"/>
    </location>
</feature>
<dbReference type="Pfam" id="PF20938">
    <property type="entry name" value="DUF2264_C"/>
    <property type="match status" value="1"/>
</dbReference>
<dbReference type="PIRSF" id="PIRSF014753">
    <property type="entry name" value="UCP014753"/>
    <property type="match status" value="1"/>
</dbReference>
<evidence type="ECO:0000259" key="2">
    <source>
        <dbReference type="Pfam" id="PF20938"/>
    </source>
</evidence>
<dbReference type="AlphaFoldDB" id="A0A9X2MN92"/>
<dbReference type="InterPro" id="IPR016624">
    <property type="entry name" value="UCP014753"/>
</dbReference>